<evidence type="ECO:0000256" key="5">
    <source>
        <dbReference type="SAM" id="MobiDB-lite"/>
    </source>
</evidence>
<evidence type="ECO:0000313" key="8">
    <source>
        <dbReference type="Proteomes" id="UP000054248"/>
    </source>
</evidence>
<dbReference type="GO" id="GO:0051371">
    <property type="term" value="F:muscle alpha-actinin binding"/>
    <property type="evidence" value="ECO:0007669"/>
    <property type="project" value="TreeGrafter"/>
</dbReference>
<dbReference type="PANTHER" id="PTHR24214:SF38">
    <property type="entry name" value="PDZ AND LIM DOMAIN PROTEIN ZASP-RELATED"/>
    <property type="match status" value="1"/>
</dbReference>
<dbReference type="PROSITE" id="PS50023">
    <property type="entry name" value="LIM_DOMAIN_2"/>
    <property type="match status" value="2"/>
</dbReference>
<dbReference type="GO" id="GO:0003779">
    <property type="term" value="F:actin binding"/>
    <property type="evidence" value="ECO:0007669"/>
    <property type="project" value="TreeGrafter"/>
</dbReference>
<dbReference type="PANTHER" id="PTHR24214">
    <property type="entry name" value="PDZ AND LIM DOMAIN PROTEIN ZASP"/>
    <property type="match status" value="1"/>
</dbReference>
<feature type="domain" description="LIM zinc-binding" evidence="6">
    <location>
        <begin position="196"/>
        <end position="255"/>
    </location>
</feature>
<accession>A0A0C3LRE6</accession>
<sequence length="510" mass="56329">MNGADHRAALAPILDGQRPTSFSPLPPAVQILATQNTAEISGSTLRLHRDEDGRTESDQLSLYSPVDNTWSDPPLTDPDSDENSRSFRRYSTATSSASTISRLQPFATSSTSAYSSTTNHTAWCSTAAAPASRSCSACHGRISGQFVRALGTVFHFDCFRCADCNIEVASGYFPLRGSDGKQQPLCERDHFRRLDLTCARCKQALKESYIAACNKKFHAEHFTCSVCPKLLKPQGAWSRNGDVYCRRHYSMWSATNCTGCWTLVADPFVEGEIGSGKRWHRECFLLNKHWDIRLATSALHGHLPSESEGHALENVQHGVTAANLTQMSTDALAGRIWTRLLEYEESSLACLSDIPRHVSKDMYLDAIRAAEKFVLHIEVLFAAIDELERAGAETLPLSSHAASLFRDTAGLIMALPGDRDHSFASNSVPFEIRQERTVQALHALTPSLASHHKNLIIDTLSDALRLQRDNSDGNVLLKFLDRLRRFAMDGADPNADRQEDVNPVKVTVAN</sequence>
<dbReference type="HOGENOM" id="CLU_534820_0_0_1"/>
<dbReference type="SUPFAM" id="SSF57716">
    <property type="entry name" value="Glucocorticoid receptor-like (DNA-binding domain)"/>
    <property type="match status" value="3"/>
</dbReference>
<keyword evidence="8" id="KW-1185">Reference proteome</keyword>
<dbReference type="SMART" id="SM00132">
    <property type="entry name" value="LIM"/>
    <property type="match status" value="2"/>
</dbReference>
<reference evidence="8" key="2">
    <citation type="submission" date="2015-01" db="EMBL/GenBank/DDBJ databases">
        <title>Evolutionary Origins and Diversification of the Mycorrhizal Mutualists.</title>
        <authorList>
            <consortium name="DOE Joint Genome Institute"/>
            <consortium name="Mycorrhizal Genomics Consortium"/>
            <person name="Kohler A."/>
            <person name="Kuo A."/>
            <person name="Nagy L.G."/>
            <person name="Floudas D."/>
            <person name="Copeland A."/>
            <person name="Barry K.W."/>
            <person name="Cichocki N."/>
            <person name="Veneault-Fourrey C."/>
            <person name="LaButti K."/>
            <person name="Lindquist E.A."/>
            <person name="Lipzen A."/>
            <person name="Lundell T."/>
            <person name="Morin E."/>
            <person name="Murat C."/>
            <person name="Riley R."/>
            <person name="Ohm R."/>
            <person name="Sun H."/>
            <person name="Tunlid A."/>
            <person name="Henrissat B."/>
            <person name="Grigoriev I.V."/>
            <person name="Hibbett D.S."/>
            <person name="Martin F."/>
        </authorList>
    </citation>
    <scope>NUCLEOTIDE SEQUENCE [LARGE SCALE GENOMIC DNA]</scope>
    <source>
        <strain evidence="8">MUT 4182</strain>
    </source>
</reference>
<dbReference type="PROSITE" id="PS00478">
    <property type="entry name" value="LIM_DOMAIN_1"/>
    <property type="match status" value="2"/>
</dbReference>
<evidence type="ECO:0000256" key="4">
    <source>
        <dbReference type="PROSITE-ProRule" id="PRU00125"/>
    </source>
</evidence>
<dbReference type="GO" id="GO:0001725">
    <property type="term" value="C:stress fiber"/>
    <property type="evidence" value="ECO:0007669"/>
    <property type="project" value="TreeGrafter"/>
</dbReference>
<organism evidence="7 8">
    <name type="scientific">Tulasnella calospora MUT 4182</name>
    <dbReference type="NCBI Taxonomy" id="1051891"/>
    <lineage>
        <taxon>Eukaryota</taxon>
        <taxon>Fungi</taxon>
        <taxon>Dikarya</taxon>
        <taxon>Basidiomycota</taxon>
        <taxon>Agaricomycotina</taxon>
        <taxon>Agaricomycetes</taxon>
        <taxon>Cantharellales</taxon>
        <taxon>Tulasnellaceae</taxon>
        <taxon>Tulasnella</taxon>
    </lineage>
</organism>
<feature type="compositionally biased region" description="Basic and acidic residues" evidence="5">
    <location>
        <begin position="47"/>
        <end position="57"/>
    </location>
</feature>
<proteinExistence type="predicted"/>
<keyword evidence="3 4" id="KW-0440">LIM domain</keyword>
<dbReference type="InterPro" id="IPR050604">
    <property type="entry name" value="PDZ-LIM_domain"/>
</dbReference>
<evidence type="ECO:0000259" key="6">
    <source>
        <dbReference type="PROSITE" id="PS50023"/>
    </source>
</evidence>
<dbReference type="Gene3D" id="2.10.110.10">
    <property type="entry name" value="Cysteine Rich Protein"/>
    <property type="match status" value="2"/>
</dbReference>
<dbReference type="Proteomes" id="UP000054248">
    <property type="component" value="Unassembled WGS sequence"/>
</dbReference>
<dbReference type="STRING" id="1051891.A0A0C3LRE6"/>
<feature type="non-terminal residue" evidence="7">
    <location>
        <position position="510"/>
    </location>
</feature>
<name>A0A0C3LRE6_9AGAM</name>
<feature type="domain" description="LIM zinc-binding" evidence="6">
    <location>
        <begin position="133"/>
        <end position="193"/>
    </location>
</feature>
<dbReference type="OrthoDB" id="20689at2759"/>
<feature type="region of interest" description="Disordered" evidence="5">
    <location>
        <begin position="1"/>
        <end position="25"/>
    </location>
</feature>
<keyword evidence="2 4" id="KW-0862">Zinc</keyword>
<dbReference type="AlphaFoldDB" id="A0A0C3LRE6"/>
<dbReference type="GO" id="GO:0030036">
    <property type="term" value="P:actin cytoskeleton organization"/>
    <property type="evidence" value="ECO:0007669"/>
    <property type="project" value="TreeGrafter"/>
</dbReference>
<evidence type="ECO:0000313" key="7">
    <source>
        <dbReference type="EMBL" id="KIO23972.1"/>
    </source>
</evidence>
<dbReference type="EMBL" id="KN823071">
    <property type="protein sequence ID" value="KIO23972.1"/>
    <property type="molecule type" value="Genomic_DNA"/>
</dbReference>
<keyword evidence="1 4" id="KW-0479">Metal-binding</keyword>
<dbReference type="GO" id="GO:0031941">
    <property type="term" value="C:filamentous actin"/>
    <property type="evidence" value="ECO:0007669"/>
    <property type="project" value="TreeGrafter"/>
</dbReference>
<gene>
    <name evidence="7" type="ORF">M407DRAFT_26587</name>
</gene>
<dbReference type="InterPro" id="IPR001781">
    <property type="entry name" value="Znf_LIM"/>
</dbReference>
<dbReference type="Pfam" id="PF00412">
    <property type="entry name" value="LIM"/>
    <property type="match status" value="2"/>
</dbReference>
<feature type="compositionally biased region" description="Polar residues" evidence="5">
    <location>
        <begin position="58"/>
        <end position="71"/>
    </location>
</feature>
<dbReference type="GO" id="GO:0046872">
    <property type="term" value="F:metal ion binding"/>
    <property type="evidence" value="ECO:0007669"/>
    <property type="project" value="UniProtKB-KW"/>
</dbReference>
<evidence type="ECO:0000256" key="3">
    <source>
        <dbReference type="ARBA" id="ARBA00023038"/>
    </source>
</evidence>
<dbReference type="GO" id="GO:0030695">
    <property type="term" value="F:GTPase regulator activity"/>
    <property type="evidence" value="ECO:0007669"/>
    <property type="project" value="UniProtKB-ARBA"/>
</dbReference>
<reference evidence="7 8" key="1">
    <citation type="submission" date="2014-04" db="EMBL/GenBank/DDBJ databases">
        <authorList>
            <consortium name="DOE Joint Genome Institute"/>
            <person name="Kuo A."/>
            <person name="Girlanda M."/>
            <person name="Perotto S."/>
            <person name="Kohler A."/>
            <person name="Nagy L.G."/>
            <person name="Floudas D."/>
            <person name="Copeland A."/>
            <person name="Barry K.W."/>
            <person name="Cichocki N."/>
            <person name="Veneault-Fourrey C."/>
            <person name="LaButti K."/>
            <person name="Lindquist E.A."/>
            <person name="Lipzen A."/>
            <person name="Lundell T."/>
            <person name="Morin E."/>
            <person name="Murat C."/>
            <person name="Sun H."/>
            <person name="Tunlid A."/>
            <person name="Henrissat B."/>
            <person name="Grigoriev I.V."/>
            <person name="Hibbett D.S."/>
            <person name="Martin F."/>
            <person name="Nordberg H.P."/>
            <person name="Cantor M.N."/>
            <person name="Hua S.X."/>
        </authorList>
    </citation>
    <scope>NUCLEOTIDE SEQUENCE [LARGE SCALE GENOMIC DNA]</scope>
    <source>
        <strain evidence="7 8">MUT 4182</strain>
    </source>
</reference>
<evidence type="ECO:0000256" key="2">
    <source>
        <dbReference type="ARBA" id="ARBA00022833"/>
    </source>
</evidence>
<protein>
    <recommendedName>
        <fullName evidence="6">LIM zinc-binding domain-containing protein</fullName>
    </recommendedName>
</protein>
<evidence type="ECO:0000256" key="1">
    <source>
        <dbReference type="ARBA" id="ARBA00022723"/>
    </source>
</evidence>
<feature type="region of interest" description="Disordered" evidence="5">
    <location>
        <begin position="46"/>
        <end position="91"/>
    </location>
</feature>